<feature type="compositionally biased region" description="Pro residues" evidence="1">
    <location>
        <begin position="243"/>
        <end position="255"/>
    </location>
</feature>
<feature type="region of interest" description="Disordered" evidence="1">
    <location>
        <begin position="1"/>
        <end position="24"/>
    </location>
</feature>
<feature type="region of interest" description="Disordered" evidence="1">
    <location>
        <begin position="192"/>
        <end position="282"/>
    </location>
</feature>
<dbReference type="EMBL" id="JBBXMP010000154">
    <property type="protein sequence ID" value="KAL0060970.1"/>
    <property type="molecule type" value="Genomic_DNA"/>
</dbReference>
<organism evidence="2 3">
    <name type="scientific">Marasmius tenuissimus</name>
    <dbReference type="NCBI Taxonomy" id="585030"/>
    <lineage>
        <taxon>Eukaryota</taxon>
        <taxon>Fungi</taxon>
        <taxon>Dikarya</taxon>
        <taxon>Basidiomycota</taxon>
        <taxon>Agaricomycotina</taxon>
        <taxon>Agaricomycetes</taxon>
        <taxon>Agaricomycetidae</taxon>
        <taxon>Agaricales</taxon>
        <taxon>Marasmiineae</taxon>
        <taxon>Marasmiaceae</taxon>
        <taxon>Marasmius</taxon>
    </lineage>
</organism>
<evidence type="ECO:0000313" key="2">
    <source>
        <dbReference type="EMBL" id="KAL0060970.1"/>
    </source>
</evidence>
<feature type="compositionally biased region" description="Polar residues" evidence="1">
    <location>
        <begin position="213"/>
        <end position="226"/>
    </location>
</feature>
<accession>A0ABR2ZI01</accession>
<comment type="caution">
    <text evidence="2">The sequence shown here is derived from an EMBL/GenBank/DDBJ whole genome shotgun (WGS) entry which is preliminary data.</text>
</comment>
<gene>
    <name evidence="2" type="ORF">AAF712_012242</name>
</gene>
<dbReference type="Proteomes" id="UP001437256">
    <property type="component" value="Unassembled WGS sequence"/>
</dbReference>
<name>A0ABR2ZI01_9AGAR</name>
<feature type="region of interest" description="Disordered" evidence="1">
    <location>
        <begin position="74"/>
        <end position="100"/>
    </location>
</feature>
<evidence type="ECO:0000256" key="1">
    <source>
        <dbReference type="SAM" id="MobiDB-lite"/>
    </source>
</evidence>
<protein>
    <submittedName>
        <fullName evidence="2">Uncharacterized protein</fullName>
    </submittedName>
</protein>
<keyword evidence="3" id="KW-1185">Reference proteome</keyword>
<reference evidence="2 3" key="1">
    <citation type="submission" date="2024-05" db="EMBL/GenBank/DDBJ databases">
        <title>A draft genome resource for the thread blight pathogen Marasmius tenuissimus strain MS-2.</title>
        <authorList>
            <person name="Yulfo-Soto G.E."/>
            <person name="Baruah I.K."/>
            <person name="Amoako-Attah I."/>
            <person name="Bukari Y."/>
            <person name="Meinhardt L.W."/>
            <person name="Bailey B.A."/>
            <person name="Cohen S.P."/>
        </authorList>
    </citation>
    <scope>NUCLEOTIDE SEQUENCE [LARGE SCALE GENOMIC DNA]</scope>
    <source>
        <strain evidence="2 3">MS-2</strain>
    </source>
</reference>
<sequence length="282" mass="30392">MVWSPRIPNQYLSPRHPPDLSASTEEYSFQIPNGDGDDDSYLLSHKDGGGYSFFRGNNGEEYSVLGMGATPMVPRDASPAKSKRGVLVDSPRGNSPTKTKTYLTPHQLASLKSAIDGWDDEARVSFFPLDICVDLNTQTPLLPTNVNQTELMNVTMDLDNDIDTDTTFDNINTGMAGRLMMYSRQFGLRTKSPAKQEKFPTKKIFGPPKITQPAASSAISNTNAPVSNHPDPTPVLETDVSSIPPPLALPSPSPTSPLNGPIEPSGKDAPSPADTIPALTQP</sequence>
<proteinExistence type="predicted"/>
<evidence type="ECO:0000313" key="3">
    <source>
        <dbReference type="Proteomes" id="UP001437256"/>
    </source>
</evidence>